<keyword evidence="1" id="KW-0812">Transmembrane</keyword>
<feature type="transmembrane region" description="Helical" evidence="1">
    <location>
        <begin position="39"/>
        <end position="61"/>
    </location>
</feature>
<dbReference type="Pfam" id="PF04341">
    <property type="entry name" value="DUF485"/>
    <property type="match status" value="1"/>
</dbReference>
<dbReference type="InterPro" id="IPR007436">
    <property type="entry name" value="DUF485"/>
</dbReference>
<dbReference type="Proteomes" id="UP000319578">
    <property type="component" value="Unassembled WGS sequence"/>
</dbReference>
<dbReference type="OrthoDB" id="2886991at2"/>
<comment type="caution">
    <text evidence="3">The sequence shown here is derived from an EMBL/GenBank/DDBJ whole genome shotgun (WGS) entry which is preliminary data.</text>
</comment>
<keyword evidence="5" id="KW-1185">Reference proteome</keyword>
<feature type="transmembrane region" description="Helical" evidence="1">
    <location>
        <begin position="73"/>
        <end position="93"/>
    </location>
</feature>
<dbReference type="Proteomes" id="UP000036834">
    <property type="component" value="Unassembled WGS sequence"/>
</dbReference>
<accession>A0A0K9YTR3</accession>
<keyword evidence="1" id="KW-0472">Membrane</keyword>
<dbReference type="PATRIC" id="fig|54915.3.peg.3377"/>
<organism evidence="3 4">
    <name type="scientific">Brevibacillus reuszeri</name>
    <dbReference type="NCBI Taxonomy" id="54915"/>
    <lineage>
        <taxon>Bacteria</taxon>
        <taxon>Bacillati</taxon>
        <taxon>Bacillota</taxon>
        <taxon>Bacilli</taxon>
        <taxon>Bacillales</taxon>
        <taxon>Paenibacillaceae</taxon>
        <taxon>Brevibacillus</taxon>
    </lineage>
</organism>
<sequence>MGKSALAQKGDGQQKTSNHYAAVIQSETFKELLRKKRAFILPSSIFFFVFYFTLPILTSYFTVLNQPAFGAITWAWVFAFAQFIMTWGLCILYTKRAAQFDQLVEKIKQETGGRGQ</sequence>
<keyword evidence="1" id="KW-1133">Transmembrane helix</keyword>
<evidence type="ECO:0000313" key="5">
    <source>
        <dbReference type="Proteomes" id="UP000319578"/>
    </source>
</evidence>
<evidence type="ECO:0000313" key="3">
    <source>
        <dbReference type="EMBL" id="KNB72071.1"/>
    </source>
</evidence>
<dbReference type="PANTHER" id="PTHR38441:SF1">
    <property type="entry name" value="MEMBRANE PROTEIN"/>
    <property type="match status" value="1"/>
</dbReference>
<evidence type="ECO:0000313" key="2">
    <source>
        <dbReference type="EMBL" id="GED66393.1"/>
    </source>
</evidence>
<dbReference type="STRING" id="54915.ADS79_21235"/>
<reference evidence="2 5" key="3">
    <citation type="submission" date="2019-06" db="EMBL/GenBank/DDBJ databases">
        <title>Whole genome shotgun sequence of Brevibacillus reuszeri NBRC 15719.</title>
        <authorList>
            <person name="Hosoyama A."/>
            <person name="Uohara A."/>
            <person name="Ohji S."/>
            <person name="Ichikawa N."/>
        </authorList>
    </citation>
    <scope>NUCLEOTIDE SEQUENCE [LARGE SCALE GENOMIC DNA]</scope>
    <source>
        <strain evidence="2 5">NBRC 15719</strain>
    </source>
</reference>
<dbReference type="PANTHER" id="PTHR38441">
    <property type="entry name" value="INTEGRAL MEMBRANE PROTEIN-RELATED"/>
    <property type="match status" value="1"/>
</dbReference>
<protein>
    <submittedName>
        <fullName evidence="3">Membrane protein</fullName>
    </submittedName>
</protein>
<evidence type="ECO:0000256" key="1">
    <source>
        <dbReference type="SAM" id="Phobius"/>
    </source>
</evidence>
<dbReference type="EMBL" id="BJON01000002">
    <property type="protein sequence ID" value="GED66393.1"/>
    <property type="molecule type" value="Genomic_DNA"/>
</dbReference>
<proteinExistence type="predicted"/>
<name>A0A0K9YTR3_9BACL</name>
<dbReference type="AlphaFoldDB" id="A0A0K9YTR3"/>
<dbReference type="RefSeq" id="WP_049741093.1">
    <property type="nucleotide sequence ID" value="NZ_BJON01000002.1"/>
</dbReference>
<evidence type="ECO:0000313" key="4">
    <source>
        <dbReference type="Proteomes" id="UP000036834"/>
    </source>
</evidence>
<reference evidence="4" key="1">
    <citation type="submission" date="2015-07" db="EMBL/GenBank/DDBJ databases">
        <title>Genome sequencing project for genomic taxonomy and phylogenomics of Bacillus-like bacteria.</title>
        <authorList>
            <person name="Liu B."/>
            <person name="Wang J."/>
            <person name="Zhu Y."/>
            <person name="Liu G."/>
            <person name="Chen Q."/>
            <person name="Chen Z."/>
            <person name="Lan J."/>
            <person name="Che J."/>
            <person name="Ge C."/>
            <person name="Shi H."/>
            <person name="Pan Z."/>
            <person name="Liu X."/>
        </authorList>
    </citation>
    <scope>NUCLEOTIDE SEQUENCE [LARGE SCALE GENOMIC DNA]</scope>
    <source>
        <strain evidence="4">DSM 9887</strain>
    </source>
</reference>
<gene>
    <name evidence="3" type="ORF">ADS79_21235</name>
    <name evidence="2" type="ORF">BRE01_00950</name>
</gene>
<reference evidence="3" key="2">
    <citation type="submission" date="2015-07" db="EMBL/GenBank/DDBJ databases">
        <title>MeaNS - Measles Nucleotide Surveillance Program.</title>
        <authorList>
            <person name="Tran T."/>
            <person name="Druce J."/>
        </authorList>
    </citation>
    <scope>NUCLEOTIDE SEQUENCE</scope>
    <source>
        <strain evidence="3">DSM 9887</strain>
    </source>
</reference>
<dbReference type="EMBL" id="LGIQ01000009">
    <property type="protein sequence ID" value="KNB72071.1"/>
    <property type="molecule type" value="Genomic_DNA"/>
</dbReference>